<proteinExistence type="predicted"/>
<dbReference type="Proteomes" id="UP000789508">
    <property type="component" value="Unassembled WGS sequence"/>
</dbReference>
<evidence type="ECO:0000313" key="2">
    <source>
        <dbReference type="EMBL" id="CAG8533431.1"/>
    </source>
</evidence>
<organism evidence="2 3">
    <name type="scientific">Ambispora leptoticha</name>
    <dbReference type="NCBI Taxonomy" id="144679"/>
    <lineage>
        <taxon>Eukaryota</taxon>
        <taxon>Fungi</taxon>
        <taxon>Fungi incertae sedis</taxon>
        <taxon>Mucoromycota</taxon>
        <taxon>Glomeromycotina</taxon>
        <taxon>Glomeromycetes</taxon>
        <taxon>Archaeosporales</taxon>
        <taxon>Ambisporaceae</taxon>
        <taxon>Ambispora</taxon>
    </lineage>
</organism>
<sequence>MSSQNSQPPKPKSALDVAVNQLVRASIGGVPPSLPDEDLDKYVADLIMKEAAAKNKLFNKEGIRAYLPNTGAPPSNLPKPNKRFLFNIVKSTDDHNQALIRKEEEEAAKKYTSWVNRLRSSDKQQAAKIAESTTSTIYKDTSPKVIFKGRGETSDGSKMDKYFRKDYDPMHDIEPFLGNNGWFINYAQFEGSLQKGGIDDKDDANDKTKKSKKKNKHKKKHHRHHKKEKSSKHNQKKSHKSEHSGGKSKRKRKTQESSDSYDSDDDSDYSTNSFESGKKSKQSRRKRYKKDNQASDEDHHDKKTKIVREWDMPKLANGSWYLEQIS</sequence>
<name>A0A9N9FG05_9GLOM</name>
<feature type="region of interest" description="Disordered" evidence="1">
    <location>
        <begin position="194"/>
        <end position="326"/>
    </location>
</feature>
<dbReference type="EMBL" id="CAJVPS010001315">
    <property type="protein sequence ID" value="CAG8533431.1"/>
    <property type="molecule type" value="Genomic_DNA"/>
</dbReference>
<keyword evidence="3" id="KW-1185">Reference proteome</keyword>
<feature type="compositionally biased region" description="Basic residues" evidence="1">
    <location>
        <begin position="279"/>
        <end position="289"/>
    </location>
</feature>
<accession>A0A9N9FG05</accession>
<dbReference type="AlphaFoldDB" id="A0A9N9FG05"/>
<gene>
    <name evidence="2" type="ORF">ALEPTO_LOCUS5050</name>
</gene>
<reference evidence="2" key="1">
    <citation type="submission" date="2021-06" db="EMBL/GenBank/DDBJ databases">
        <authorList>
            <person name="Kallberg Y."/>
            <person name="Tangrot J."/>
            <person name="Rosling A."/>
        </authorList>
    </citation>
    <scope>NUCLEOTIDE SEQUENCE</scope>
    <source>
        <strain evidence="2">FL130A</strain>
    </source>
</reference>
<protein>
    <submittedName>
        <fullName evidence="2">13023_t:CDS:1</fullName>
    </submittedName>
</protein>
<feature type="compositionally biased region" description="Acidic residues" evidence="1">
    <location>
        <begin position="259"/>
        <end position="268"/>
    </location>
</feature>
<evidence type="ECO:0000313" key="3">
    <source>
        <dbReference type="Proteomes" id="UP000789508"/>
    </source>
</evidence>
<dbReference type="PANTHER" id="PTHR40132">
    <property type="entry name" value="PRE-MRNA-SPLICING FACTOR 38B"/>
    <property type="match status" value="1"/>
</dbReference>
<comment type="caution">
    <text evidence="2">The sequence shown here is derived from an EMBL/GenBank/DDBJ whole genome shotgun (WGS) entry which is preliminary data.</text>
</comment>
<evidence type="ECO:0000256" key="1">
    <source>
        <dbReference type="SAM" id="MobiDB-lite"/>
    </source>
</evidence>
<feature type="compositionally biased region" description="Basic and acidic residues" evidence="1">
    <location>
        <begin position="290"/>
        <end position="312"/>
    </location>
</feature>
<dbReference type="PANTHER" id="PTHR40132:SF1">
    <property type="entry name" value="PRE-MRNA-SPLICING FACTOR 38B"/>
    <property type="match status" value="1"/>
</dbReference>
<dbReference type="OrthoDB" id="2431475at2759"/>
<feature type="compositionally biased region" description="Basic residues" evidence="1">
    <location>
        <begin position="209"/>
        <end position="253"/>
    </location>
</feature>